<comment type="caution">
    <text evidence="2">The sequence shown here is derived from an EMBL/GenBank/DDBJ whole genome shotgun (WGS) entry which is preliminary data.</text>
</comment>
<name>A0A8J3PFW0_9ACTN</name>
<dbReference type="AlphaFoldDB" id="A0A8J3PFW0"/>
<gene>
    <name evidence="2" type="ORF">Cme02nite_39490</name>
</gene>
<evidence type="ECO:0000313" key="2">
    <source>
        <dbReference type="EMBL" id="GIG15617.1"/>
    </source>
</evidence>
<dbReference type="EMBL" id="BONJ01000022">
    <property type="protein sequence ID" value="GIG15617.1"/>
    <property type="molecule type" value="Genomic_DNA"/>
</dbReference>
<feature type="region of interest" description="Disordered" evidence="1">
    <location>
        <begin position="144"/>
        <end position="168"/>
    </location>
</feature>
<accession>A0A8J3PFW0</accession>
<protein>
    <submittedName>
        <fullName evidence="2">Uncharacterized protein</fullName>
    </submittedName>
</protein>
<evidence type="ECO:0000313" key="3">
    <source>
        <dbReference type="Proteomes" id="UP000660339"/>
    </source>
</evidence>
<dbReference type="Proteomes" id="UP000660339">
    <property type="component" value="Unassembled WGS sequence"/>
</dbReference>
<proteinExistence type="predicted"/>
<sequence length="168" mass="17637">MLALAGVLIALLSLAVALAGYRRTRLAAPSARLYHINNFGPGDAKEFLIATTVTNGTLGAVQVVTCEFEVKGLRGRHMVGGQSRRGPELPFKVEGHHSATWTVPVADVAELLKVYGKQNAKIRAVLALGSGRDVKGGWFGFDSDKWGAGSDKAKPAGTRSASPAKAKA</sequence>
<keyword evidence="3" id="KW-1185">Reference proteome</keyword>
<reference evidence="2" key="1">
    <citation type="submission" date="2021-01" db="EMBL/GenBank/DDBJ databases">
        <title>Whole genome shotgun sequence of Catellatospora methionotrophica NBRC 14553.</title>
        <authorList>
            <person name="Komaki H."/>
            <person name="Tamura T."/>
        </authorList>
    </citation>
    <scope>NUCLEOTIDE SEQUENCE</scope>
    <source>
        <strain evidence="2">NBRC 14553</strain>
    </source>
</reference>
<organism evidence="2 3">
    <name type="scientific">Catellatospora methionotrophica</name>
    <dbReference type="NCBI Taxonomy" id="121620"/>
    <lineage>
        <taxon>Bacteria</taxon>
        <taxon>Bacillati</taxon>
        <taxon>Actinomycetota</taxon>
        <taxon>Actinomycetes</taxon>
        <taxon>Micromonosporales</taxon>
        <taxon>Micromonosporaceae</taxon>
        <taxon>Catellatospora</taxon>
    </lineage>
</organism>
<evidence type="ECO:0000256" key="1">
    <source>
        <dbReference type="SAM" id="MobiDB-lite"/>
    </source>
</evidence>